<gene>
    <name evidence="3" type="ORF">SAMN05443545_102216</name>
</gene>
<dbReference type="Gene3D" id="3.30.310.170">
    <property type="entry name" value="Outer membrane protein assembly factor BamC"/>
    <property type="match status" value="1"/>
</dbReference>
<dbReference type="Proteomes" id="UP000198500">
    <property type="component" value="Unassembled WGS sequence"/>
</dbReference>
<evidence type="ECO:0000313" key="3">
    <source>
        <dbReference type="EMBL" id="SDW58497.1"/>
    </source>
</evidence>
<protein>
    <submittedName>
        <fullName evidence="3">Outer membrane protein assembly factor BamC</fullName>
    </submittedName>
</protein>
<keyword evidence="2" id="KW-0732">Signal</keyword>
<dbReference type="AlphaFoldDB" id="A0A1H2UQU9"/>
<sequence>MKPALKWMPLIMVITLAATGCARDGYYHDRDIDYTDAETAPPLTLPSSRNANDYEDAMPVPDISGSFEANSEGRFDPPRPQPMGGSSLRDFVETREMGNDRWLLVSMEPSALWPQLEAFVERQGMRVSNVDSQRGVMETSRGTLRLRQGLVANSSEVRCTQGGSPDENCLAALNDYLAGQGQTASNSALASERRNDAEGAGGPSIQQDGEEWVVQTESGADRVWAELSHQLDEYFDQEGRQMLVEEDPQAGEFLIDYMTLTERDRGFVSIVFSPDVRQTAQRIRLRVEESASGGSVIRAINESEKPFTEKDARELLDELATLLR</sequence>
<accession>A0A1H2UQU9</accession>
<proteinExistence type="predicted"/>
<dbReference type="RefSeq" id="WP_175529763.1">
    <property type="nucleotide sequence ID" value="NZ_BMXH01000002.1"/>
</dbReference>
<dbReference type="InterPro" id="IPR042268">
    <property type="entry name" value="BamC_C"/>
</dbReference>
<feature type="region of interest" description="Disordered" evidence="1">
    <location>
        <begin position="184"/>
        <end position="206"/>
    </location>
</feature>
<feature type="chain" id="PRO_5011604129" evidence="2">
    <location>
        <begin position="23"/>
        <end position="324"/>
    </location>
</feature>
<dbReference type="STRING" id="574349.SAMN05443545_102216"/>
<reference evidence="3 4" key="1">
    <citation type="submission" date="2016-10" db="EMBL/GenBank/DDBJ databases">
        <authorList>
            <person name="de Groot N.N."/>
        </authorList>
    </citation>
    <scope>NUCLEOTIDE SEQUENCE [LARGE SCALE GENOMIC DNA]</scope>
    <source>
        <strain evidence="3 4">DSM 19219</strain>
    </source>
</reference>
<evidence type="ECO:0000313" key="4">
    <source>
        <dbReference type="Proteomes" id="UP000198500"/>
    </source>
</evidence>
<organism evidence="3 4">
    <name type="scientific">Aidingimonas halophila</name>
    <dbReference type="NCBI Taxonomy" id="574349"/>
    <lineage>
        <taxon>Bacteria</taxon>
        <taxon>Pseudomonadati</taxon>
        <taxon>Pseudomonadota</taxon>
        <taxon>Gammaproteobacteria</taxon>
        <taxon>Oceanospirillales</taxon>
        <taxon>Halomonadaceae</taxon>
        <taxon>Aidingimonas</taxon>
    </lineage>
</organism>
<evidence type="ECO:0000256" key="1">
    <source>
        <dbReference type="SAM" id="MobiDB-lite"/>
    </source>
</evidence>
<feature type="signal peptide" evidence="2">
    <location>
        <begin position="1"/>
        <end position="22"/>
    </location>
</feature>
<keyword evidence="4" id="KW-1185">Reference proteome</keyword>
<dbReference type="PROSITE" id="PS51257">
    <property type="entry name" value="PROKAR_LIPOPROTEIN"/>
    <property type="match status" value="1"/>
</dbReference>
<feature type="region of interest" description="Disordered" evidence="1">
    <location>
        <begin position="37"/>
        <end position="86"/>
    </location>
</feature>
<name>A0A1H2UQU9_9GAMM</name>
<dbReference type="EMBL" id="FNNI01000002">
    <property type="protein sequence ID" value="SDW58497.1"/>
    <property type="molecule type" value="Genomic_DNA"/>
</dbReference>
<evidence type="ECO:0000256" key="2">
    <source>
        <dbReference type="SAM" id="SignalP"/>
    </source>
</evidence>